<feature type="domain" description="Carbohydrate kinase PfkB" evidence="3">
    <location>
        <begin position="6"/>
        <end position="125"/>
    </location>
</feature>
<dbReference type="KEGG" id="rcp:RCAP_rcp00007"/>
<name>D5AVD0_RHOCB</name>
<keyword evidence="5" id="KW-1185">Reference proteome</keyword>
<dbReference type="EC" id="2.7.1.-" evidence="4"/>
<dbReference type="SUPFAM" id="SSF53613">
    <property type="entry name" value="Ribokinase-like"/>
    <property type="match status" value="1"/>
</dbReference>
<evidence type="ECO:0000256" key="2">
    <source>
        <dbReference type="ARBA" id="ARBA00022777"/>
    </source>
</evidence>
<keyword evidence="4" id="KW-0614">Plasmid</keyword>
<dbReference type="Pfam" id="PF00294">
    <property type="entry name" value="PfkB"/>
    <property type="match status" value="2"/>
</dbReference>
<dbReference type="EMBL" id="CP001313">
    <property type="protein sequence ID" value="ADE87265.1"/>
    <property type="molecule type" value="Genomic_DNA"/>
</dbReference>
<dbReference type="OrthoDB" id="9792663at2"/>
<reference evidence="4 5" key="2">
    <citation type="journal article" date="2010" name="J. Bacteriol.">
        <title>Complete genome sequence of the photosynthetic purple nonsulfur bacterium Rhodobacter capsulatus SB 1003.</title>
        <authorList>
            <person name="Strnad H."/>
            <person name="Lapidus A."/>
            <person name="Paces J."/>
            <person name="Ulbrich P."/>
            <person name="Vlcek C."/>
            <person name="Paces V."/>
            <person name="Haselkorn R."/>
        </authorList>
    </citation>
    <scope>NUCLEOTIDE SEQUENCE [LARGE SCALE GENOMIC DNA]</scope>
    <source>
        <strain evidence="5">ATCC BAA-309 / NBRC 16581 / SB1003</strain>
        <plasmid evidence="4 5">pRCB133</plasmid>
    </source>
</reference>
<keyword evidence="2 4" id="KW-0418">Kinase</keyword>
<dbReference type="Gene3D" id="3.40.1190.20">
    <property type="match status" value="1"/>
</dbReference>
<feature type="domain" description="Carbohydrate kinase PfkB" evidence="3">
    <location>
        <begin position="171"/>
        <end position="260"/>
    </location>
</feature>
<organism evidence="4 5">
    <name type="scientific">Rhodobacter capsulatus (strain ATCC BAA-309 / NBRC 16581 / SB1003)</name>
    <dbReference type="NCBI Taxonomy" id="272942"/>
    <lineage>
        <taxon>Bacteria</taxon>
        <taxon>Pseudomonadati</taxon>
        <taxon>Pseudomonadota</taxon>
        <taxon>Alphaproteobacteria</taxon>
        <taxon>Rhodobacterales</taxon>
        <taxon>Rhodobacter group</taxon>
        <taxon>Rhodobacter</taxon>
    </lineage>
</organism>
<sequence length="287" mass="29795">MTVVSDLIAVGDNCLDVYLTKGHMAVGGNALNVAAQWRRKGLAARYLGVVGPDAEGAVILDALAGVGLDPADVERRPGNTAVTLIRDHHGDRRFLLEDLGVGDGWRPDAAHQAALQAARWVHLGTNADPGLLRWLLEAGVGFSIDVSTRHADLPLAGVPLVFASGPEDPAEPIEPVLAAFRARGARRTVVTCGSRGAFFDDGGTVCSVAARKIAVRDTCGAGDSFIATFLAALIGAHRPGPEALQLATLAAAETCQHEGGFPQPLIPIPVWLLDKYADVIGAADGGA</sequence>
<gene>
    <name evidence="4" type="primary">frlD</name>
    <name evidence="4" type="ordered locus">RCAP_rcp00007</name>
</gene>
<evidence type="ECO:0000313" key="4">
    <source>
        <dbReference type="EMBL" id="ADE87265.1"/>
    </source>
</evidence>
<dbReference type="RefSeq" id="WP_013069237.1">
    <property type="nucleotide sequence ID" value="NC_014035.1"/>
</dbReference>
<dbReference type="GeneID" id="31492324"/>
<dbReference type="PANTHER" id="PTHR10584">
    <property type="entry name" value="SUGAR KINASE"/>
    <property type="match status" value="1"/>
</dbReference>
<dbReference type="HOGENOM" id="CLU_027634_13_0_5"/>
<dbReference type="AlphaFoldDB" id="D5AVD0"/>
<proteinExistence type="predicted"/>
<geneLocation type="plasmid" evidence="4 5">
    <name>pRCB133</name>
</geneLocation>
<evidence type="ECO:0000313" key="5">
    <source>
        <dbReference type="Proteomes" id="UP000002361"/>
    </source>
</evidence>
<keyword evidence="1 4" id="KW-0808">Transferase</keyword>
<protein>
    <submittedName>
        <fullName evidence="4">Fructoselysine kinase</fullName>
        <ecNumber evidence="4">2.7.1.-</ecNumber>
    </submittedName>
</protein>
<dbReference type="InterPro" id="IPR029056">
    <property type="entry name" value="Ribokinase-like"/>
</dbReference>
<dbReference type="PANTHER" id="PTHR10584:SF166">
    <property type="entry name" value="RIBOKINASE"/>
    <property type="match status" value="1"/>
</dbReference>
<reference key="1">
    <citation type="submission" date="2008-12" db="EMBL/GenBank/DDBJ databases">
        <title>Complete genome sequence of Rhodobacter capsulatus SB1003.</title>
        <authorList>
            <person name="Strnad H."/>
            <person name="Lapidus A."/>
            <person name="Vlcek C."/>
            <person name="Ulbrich P."/>
            <person name="Paces J."/>
            <person name="Maltsev N."/>
            <person name="Kumar V."/>
            <person name="Kogan Y."/>
            <person name="Milgram A."/>
            <person name="Rebrekov D."/>
            <person name="Mazur M."/>
            <person name="Cox R."/>
            <person name="Kyrpides N."/>
            <person name="Kolar M."/>
            <person name="Sachova J."/>
            <person name="Ridl J."/>
            <person name="Ivanova N."/>
            <person name="Kapatral V."/>
            <person name="Los T."/>
            <person name="Lykidis A."/>
            <person name="Mikhailova N."/>
            <person name="Reznik G."/>
            <person name="Vasieva O."/>
            <person name="Fonstein M."/>
            <person name="Paces V."/>
            <person name="Haselkorn R."/>
        </authorList>
    </citation>
    <scope>NUCLEOTIDE SEQUENCE</scope>
    <source>
        <strain>SB1003</strain>
    </source>
</reference>
<evidence type="ECO:0000256" key="1">
    <source>
        <dbReference type="ARBA" id="ARBA00022679"/>
    </source>
</evidence>
<dbReference type="Proteomes" id="UP000002361">
    <property type="component" value="Plasmid pRCB133"/>
</dbReference>
<evidence type="ECO:0000259" key="3">
    <source>
        <dbReference type="Pfam" id="PF00294"/>
    </source>
</evidence>
<dbReference type="GO" id="GO:0016301">
    <property type="term" value="F:kinase activity"/>
    <property type="evidence" value="ECO:0007669"/>
    <property type="project" value="UniProtKB-KW"/>
</dbReference>
<accession>D5AVD0</accession>
<dbReference type="InterPro" id="IPR011611">
    <property type="entry name" value="PfkB_dom"/>
</dbReference>